<reference evidence="2" key="1">
    <citation type="submission" date="2022-08" db="EMBL/GenBank/DDBJ databases">
        <authorList>
            <person name="Gutierrez-Valencia J."/>
        </authorList>
    </citation>
    <scope>NUCLEOTIDE SEQUENCE</scope>
</reference>
<proteinExistence type="predicted"/>
<feature type="transmembrane region" description="Helical" evidence="1">
    <location>
        <begin position="116"/>
        <end position="133"/>
    </location>
</feature>
<comment type="caution">
    <text evidence="2">The sequence shown here is derived from an EMBL/GenBank/DDBJ whole genome shotgun (WGS) entry which is preliminary data.</text>
</comment>
<evidence type="ECO:0000256" key="1">
    <source>
        <dbReference type="SAM" id="Phobius"/>
    </source>
</evidence>
<keyword evidence="1" id="KW-0812">Transmembrane</keyword>
<dbReference type="PANTHER" id="PTHR37706">
    <property type="entry name" value="TRANSMEMBRANE PROTEIN"/>
    <property type="match status" value="1"/>
</dbReference>
<keyword evidence="1" id="KW-1133">Transmembrane helix</keyword>
<evidence type="ECO:0000313" key="3">
    <source>
        <dbReference type="Proteomes" id="UP001154282"/>
    </source>
</evidence>
<accession>A0AAV0PU10</accession>
<evidence type="ECO:0008006" key="4">
    <source>
        <dbReference type="Google" id="ProtNLM"/>
    </source>
</evidence>
<sequence length="158" mass="17927">MAARCFWTSGSCSGSNPSQRCRSPAIPEFHTQILFPSSSSYYYYHHLPILKSDSSSRFIGGCTNPTPYPYPHLRRTRRRRLFAQLPPQSDPPPDKEPLTLGGLVEGISGFQERVRIFFAVFVWMSLFFWYSAWDGRNEGGGGGGGIMPNKRSRSPFRR</sequence>
<keyword evidence="3" id="KW-1185">Reference proteome</keyword>
<dbReference type="Proteomes" id="UP001154282">
    <property type="component" value="Unassembled WGS sequence"/>
</dbReference>
<evidence type="ECO:0000313" key="2">
    <source>
        <dbReference type="EMBL" id="CAI0474408.1"/>
    </source>
</evidence>
<dbReference type="EMBL" id="CAMGYJ010000009">
    <property type="protein sequence ID" value="CAI0474408.1"/>
    <property type="molecule type" value="Genomic_DNA"/>
</dbReference>
<organism evidence="2 3">
    <name type="scientific">Linum tenue</name>
    <dbReference type="NCBI Taxonomy" id="586396"/>
    <lineage>
        <taxon>Eukaryota</taxon>
        <taxon>Viridiplantae</taxon>
        <taxon>Streptophyta</taxon>
        <taxon>Embryophyta</taxon>
        <taxon>Tracheophyta</taxon>
        <taxon>Spermatophyta</taxon>
        <taxon>Magnoliopsida</taxon>
        <taxon>eudicotyledons</taxon>
        <taxon>Gunneridae</taxon>
        <taxon>Pentapetalae</taxon>
        <taxon>rosids</taxon>
        <taxon>fabids</taxon>
        <taxon>Malpighiales</taxon>
        <taxon>Linaceae</taxon>
        <taxon>Linum</taxon>
    </lineage>
</organism>
<keyword evidence="1" id="KW-0472">Membrane</keyword>
<dbReference type="PANTHER" id="PTHR37706:SF2">
    <property type="entry name" value="TRANSMEMBRANE PROTEIN"/>
    <property type="match status" value="1"/>
</dbReference>
<protein>
    <recommendedName>
        <fullName evidence="4">Transmembrane protein</fullName>
    </recommendedName>
</protein>
<name>A0AAV0PU10_9ROSI</name>
<gene>
    <name evidence="2" type="ORF">LITE_LOCUS40029</name>
</gene>
<dbReference type="AlphaFoldDB" id="A0AAV0PU10"/>